<dbReference type="Proteomes" id="UP000887561">
    <property type="component" value="Unplaced"/>
</dbReference>
<dbReference type="AlphaFoldDB" id="A0A915MG42"/>
<dbReference type="PANTHER" id="PTHR21696">
    <property type="entry name" value="PROTEIN UNC-79 HOMOLOG"/>
    <property type="match status" value="1"/>
</dbReference>
<accession>A0A915MG42</accession>
<proteinExistence type="predicted"/>
<evidence type="ECO:0000256" key="1">
    <source>
        <dbReference type="SAM" id="MobiDB-lite"/>
    </source>
</evidence>
<feature type="region of interest" description="Disordered" evidence="1">
    <location>
        <begin position="546"/>
        <end position="574"/>
    </location>
</feature>
<sequence>VGQMATPLLLHAITLPLGDDVFWESVNAEFTSSEWERRLKAVDRVLVLAHFVPPAAVRSNRTLLTSLSCAFSHLIVSVHDPNPAVAQKALLLLEALPRSSLTLICHCLEAQFDSCILDRPLIIARIHLLSVLLPDENLLSWDFFIQRFETLSLEAHLKAQQNAGADASMHFLQGDYYLLHSDPMSDVYQRKVTRARQSLNEADNVRSIVRSLREHSLRHQLNPGVRGDQERRDAAQQVLRVCLRRGAVAGTTEKIHGRSARDLARLRLRKVLVVIRVVSAWREMAGRLLLPSSRRSSKMSHQSGGKDEGEFLAEEQQQQQSLLLPHHQHLLELADQGLIEDMGFSERYFTVARRSIQSTPPLLLPTLPQSRAGSTTSSLALDLAHPLVQSTVSASSLSPRAIGSDSRYGRMREFTDEESNLCLLLNRVVDMQNPERHTVSLVVSLFVHFLASKRCGPADNAKKLSVLLRHFNTLLGYSNSEKCFTIPPARLRRAAVCNAFLHGLPGVLDSNLLIGNQYRCDAAPTNDAIRKQMLIVVQTLEQQCHRCPPSSQNQEQQPPVAIAPENKERRVEELNNDQVSTKIVDGATEPFKEKRFASVDEVETLREDNGSGASSTKTSMQHRPESLKIMAMREQGGGSTYDISRKESNKTKGSEFAKLLCTARFIDIPQFPWHESNIFVPGNAKSAAKQLIRIILHQLSGSGIALQLFNLHIQADELYSFWSKIALSLVDFTELNPVAFLQNLLEDIADGWPIKVTRILHNLATYIQFVPTEALSNWAAVVALIDGLYRRMHTQLISEATSNLAAVSNAAQSVQNQLINNQQKQFRKLIRLFIVLIMSRVLRVQGLATIKGAVQAIEAFAKWLVEMLHKCPVELCDLLAVCTACNRQQQTDQFNTGAAEAIRPHVPELLEFISDMHVLAKLKKQSASNSDRVGGDLKAGLAEVVALEMSRPSVRDSRTVMRFIPWLYSPPSLAQALPGQFSESVANVRVLAWILLGSLHARGVNGFSSNFQQISQQQTNISQNICLPVPIACSSQMADYINFVLAGFADQSKQSVVHMSALFHAFHLCQLWTIYCEQTATSSRSEEMVAKTMQQLLDFWARVTPAILQLLSHSKVNGFFSVCGPKVRNSDIDFSVLRSNNADKTCGLLGHMTEKNPRMNGPFPPDMVNLHFVNTLQALQQFNSAVLCQLYPMWEPVLTVHHAHVPRKLRLKFESVEAQACAFGKCPNAFMAFQSSL</sequence>
<name>A0A915MG42_MELJA</name>
<reference evidence="3" key="1">
    <citation type="submission" date="2022-11" db="UniProtKB">
        <authorList>
            <consortium name="WormBaseParasite"/>
        </authorList>
    </citation>
    <scope>IDENTIFICATION</scope>
</reference>
<dbReference type="InterPro" id="IPR024855">
    <property type="entry name" value="UNC79"/>
</dbReference>
<keyword evidence="2" id="KW-1185">Reference proteome</keyword>
<feature type="region of interest" description="Disordered" evidence="1">
    <location>
        <begin position="602"/>
        <end position="623"/>
    </location>
</feature>
<feature type="compositionally biased region" description="Polar residues" evidence="1">
    <location>
        <begin position="611"/>
        <end position="621"/>
    </location>
</feature>
<evidence type="ECO:0000313" key="3">
    <source>
        <dbReference type="WBParaSite" id="scaffold3772_cov212.g7098"/>
    </source>
</evidence>
<evidence type="ECO:0000313" key="2">
    <source>
        <dbReference type="Proteomes" id="UP000887561"/>
    </source>
</evidence>
<organism evidence="2 3">
    <name type="scientific">Meloidogyne javanica</name>
    <name type="common">Root-knot nematode worm</name>
    <dbReference type="NCBI Taxonomy" id="6303"/>
    <lineage>
        <taxon>Eukaryota</taxon>
        <taxon>Metazoa</taxon>
        <taxon>Ecdysozoa</taxon>
        <taxon>Nematoda</taxon>
        <taxon>Chromadorea</taxon>
        <taxon>Rhabditida</taxon>
        <taxon>Tylenchina</taxon>
        <taxon>Tylenchomorpha</taxon>
        <taxon>Tylenchoidea</taxon>
        <taxon>Meloidogynidae</taxon>
        <taxon>Meloidogyninae</taxon>
        <taxon>Meloidogyne</taxon>
        <taxon>Meloidogyne incognita group</taxon>
    </lineage>
</organism>
<protein>
    <submittedName>
        <fullName evidence="3">Uncharacterized protein</fullName>
    </submittedName>
</protein>
<dbReference type="PANTHER" id="PTHR21696:SF2">
    <property type="entry name" value="PROTEIN UNC-79 HOMOLOG"/>
    <property type="match status" value="1"/>
</dbReference>
<feature type="compositionally biased region" description="Low complexity" evidence="1">
    <location>
        <begin position="548"/>
        <end position="559"/>
    </location>
</feature>
<dbReference type="WBParaSite" id="scaffold3772_cov212.g7098">
    <property type="protein sequence ID" value="scaffold3772_cov212.g7098"/>
    <property type="gene ID" value="scaffold3772_cov212.g7098"/>
</dbReference>